<dbReference type="EMBL" id="WQPS01000012">
    <property type="protein sequence ID" value="MBT9809887.1"/>
    <property type="molecule type" value="Genomic_DNA"/>
</dbReference>
<name>A0A3E2VK60_9FIRM</name>
<accession>A0A3E2VK60</accession>
<dbReference type="AlphaFoldDB" id="A0A3E2VK60"/>
<dbReference type="CDD" id="cd02221">
    <property type="entry name" value="cupin_TM1287-like"/>
    <property type="match status" value="1"/>
</dbReference>
<dbReference type="Pfam" id="PF07883">
    <property type="entry name" value="Cupin_2"/>
    <property type="match status" value="1"/>
</dbReference>
<sequence length="122" mass="13375">MTKKGNDLRTELLPNLKGGKGTIQVLNVLEPEESHGTGRLFGISVIPVGGSIGKHTHVGDFETYYILEGQAKVNDNGTEYDLGPGDMTHCKDGDYHSIENIGDCELRYFACILFSETKKEEA</sequence>
<comment type="caution">
    <text evidence="1">The sequence shown here is derived from an EMBL/GenBank/DDBJ whole genome shotgun (WGS) entry which is preliminary data.</text>
</comment>
<proteinExistence type="predicted"/>
<dbReference type="Proteomes" id="UP000708338">
    <property type="component" value="Unassembled WGS sequence"/>
</dbReference>
<dbReference type="InterPro" id="IPR013096">
    <property type="entry name" value="Cupin_2"/>
</dbReference>
<evidence type="ECO:0000313" key="2">
    <source>
        <dbReference type="Proteomes" id="UP000708338"/>
    </source>
</evidence>
<reference evidence="1" key="1">
    <citation type="journal article" date="2021" name="Gut Microbes">
        <title>A synthetic consortium of 100 gut commensals modulates the composition and function in a colon model of the microbiome of elderly subjects.</title>
        <authorList>
            <person name="Perez M."/>
            <person name="Ntemiri A."/>
            <person name="Tan H."/>
            <person name="Harris H.M.B."/>
            <person name="Roager H.M."/>
            <person name="Ribiere C."/>
            <person name="O'Toole P.W."/>
        </authorList>
    </citation>
    <scope>NUCLEOTIDE SEQUENCE</scope>
    <source>
        <strain evidence="1">MCC335</strain>
    </source>
</reference>
<dbReference type="InterPro" id="IPR014710">
    <property type="entry name" value="RmlC-like_jellyroll"/>
</dbReference>
<gene>
    <name evidence="1" type="ORF">GPL26_09570</name>
</gene>
<dbReference type="SUPFAM" id="SSF51182">
    <property type="entry name" value="RmlC-like cupins"/>
    <property type="match status" value="1"/>
</dbReference>
<organism evidence="1 2">
    <name type="scientific">Enterocloster citroniae</name>
    <dbReference type="NCBI Taxonomy" id="358743"/>
    <lineage>
        <taxon>Bacteria</taxon>
        <taxon>Bacillati</taxon>
        <taxon>Bacillota</taxon>
        <taxon>Clostridia</taxon>
        <taxon>Lachnospirales</taxon>
        <taxon>Lachnospiraceae</taxon>
        <taxon>Enterocloster</taxon>
    </lineage>
</organism>
<dbReference type="Gene3D" id="2.60.120.10">
    <property type="entry name" value="Jelly Rolls"/>
    <property type="match status" value="1"/>
</dbReference>
<dbReference type="InterPro" id="IPR011051">
    <property type="entry name" value="RmlC_Cupin_sf"/>
</dbReference>
<evidence type="ECO:0000313" key="1">
    <source>
        <dbReference type="EMBL" id="MBT9809887.1"/>
    </source>
</evidence>
<dbReference type="RefSeq" id="WP_083423776.1">
    <property type="nucleotide sequence ID" value="NZ_CABJDD010000003.1"/>
</dbReference>
<protein>
    <submittedName>
        <fullName evidence="1">Cupin domain-containing protein</fullName>
    </submittedName>
</protein>